<feature type="compositionally biased region" description="Acidic residues" evidence="1">
    <location>
        <begin position="120"/>
        <end position="130"/>
    </location>
</feature>
<dbReference type="Proteomes" id="UP001652582">
    <property type="component" value="Chromosome 19"/>
</dbReference>
<dbReference type="KEGG" id="bany:112050927"/>
<name>A0A6J1NDW5_BICAN</name>
<sequence length="395" mass="45288">MPRSSAPSYLQLEKLVDILENKRWLGTGPFRTAFARNRSRIEWEETAYILNNCKGYGCIKTWQQWQKYWKDKKGAVKRKSNEIERRQTISGLGDVAVLNPLEERIFALMGGDKVANNLDPDNEQQDGEGFEDSKGDSQVGPAYLKDKEVAVQKREINVTVIKKEQTSGALDDAAELNPLKERIVDLSVDDKITRNLDRDNDQHNSEYLEDSKDRQAEPAVNYNCKHKKGEVQNGTINEIFIKKEQTGDALEDTDDLDPLTERIVDISTDDDVTKNSEQDNDHLDSEYLEDSEEDRPAEPVKRRYRSPKRHERPGRKTRRNLLPKKRPLNRRSAMANLTERFIAIEERRSETESLLARSSAENMQAQTKVLAQLALAVNNLAEAIKTQPFRCNNCN</sequence>
<reference evidence="3" key="1">
    <citation type="submission" date="2025-08" db="UniProtKB">
        <authorList>
            <consortium name="RefSeq"/>
        </authorList>
    </citation>
    <scope>IDENTIFICATION</scope>
</reference>
<dbReference type="GeneID" id="112050927"/>
<dbReference type="RefSeq" id="XP_023945109.2">
    <property type="nucleotide sequence ID" value="XM_024089341.2"/>
</dbReference>
<evidence type="ECO:0000256" key="1">
    <source>
        <dbReference type="SAM" id="MobiDB-lite"/>
    </source>
</evidence>
<keyword evidence="2" id="KW-1185">Reference proteome</keyword>
<organism evidence="2 3">
    <name type="scientific">Bicyclus anynana</name>
    <name type="common">Squinting bush brown butterfly</name>
    <dbReference type="NCBI Taxonomy" id="110368"/>
    <lineage>
        <taxon>Eukaryota</taxon>
        <taxon>Metazoa</taxon>
        <taxon>Ecdysozoa</taxon>
        <taxon>Arthropoda</taxon>
        <taxon>Hexapoda</taxon>
        <taxon>Insecta</taxon>
        <taxon>Pterygota</taxon>
        <taxon>Neoptera</taxon>
        <taxon>Endopterygota</taxon>
        <taxon>Lepidoptera</taxon>
        <taxon>Glossata</taxon>
        <taxon>Ditrysia</taxon>
        <taxon>Papilionoidea</taxon>
        <taxon>Nymphalidae</taxon>
        <taxon>Satyrinae</taxon>
        <taxon>Satyrini</taxon>
        <taxon>Mycalesina</taxon>
        <taxon>Bicyclus</taxon>
    </lineage>
</organism>
<feature type="compositionally biased region" description="Basic and acidic residues" evidence="1">
    <location>
        <begin position="271"/>
        <end position="285"/>
    </location>
</feature>
<evidence type="ECO:0000313" key="3">
    <source>
        <dbReference type="RefSeq" id="XP_023945109.2"/>
    </source>
</evidence>
<feature type="region of interest" description="Disordered" evidence="1">
    <location>
        <begin position="267"/>
        <end position="328"/>
    </location>
</feature>
<evidence type="ECO:0000313" key="2">
    <source>
        <dbReference type="Proteomes" id="UP001652582"/>
    </source>
</evidence>
<dbReference type="OrthoDB" id="7247196at2759"/>
<accession>A0A6J1NDW5</accession>
<gene>
    <name evidence="3" type="primary">LOC112050927</name>
</gene>
<feature type="region of interest" description="Disordered" evidence="1">
    <location>
        <begin position="195"/>
        <end position="215"/>
    </location>
</feature>
<feature type="region of interest" description="Disordered" evidence="1">
    <location>
        <begin position="116"/>
        <end position="143"/>
    </location>
</feature>
<proteinExistence type="predicted"/>
<dbReference type="AlphaFoldDB" id="A0A6J1NDW5"/>
<feature type="compositionally biased region" description="Basic residues" evidence="1">
    <location>
        <begin position="302"/>
        <end position="328"/>
    </location>
</feature>
<protein>
    <submittedName>
        <fullName evidence="3">Uncharacterized protein LOC112050927 isoform X1</fullName>
    </submittedName>
</protein>